<evidence type="ECO:0000256" key="1">
    <source>
        <dbReference type="ARBA" id="ARBA00001947"/>
    </source>
</evidence>
<accession>A0A412G176</accession>
<organism evidence="6 7">
    <name type="scientific">Holdemania filiformis</name>
    <dbReference type="NCBI Taxonomy" id="61171"/>
    <lineage>
        <taxon>Bacteria</taxon>
        <taxon>Bacillati</taxon>
        <taxon>Bacillota</taxon>
        <taxon>Erysipelotrichia</taxon>
        <taxon>Erysipelotrichales</taxon>
        <taxon>Erysipelotrichaceae</taxon>
        <taxon>Holdemania</taxon>
    </lineage>
</organism>
<evidence type="ECO:0000313" key="7">
    <source>
        <dbReference type="Proteomes" id="UP000284178"/>
    </source>
</evidence>
<dbReference type="RefSeq" id="WP_117894922.1">
    <property type="nucleotide sequence ID" value="NZ_CABJCV010000009.1"/>
</dbReference>
<dbReference type="Proteomes" id="UP000284178">
    <property type="component" value="Unassembled WGS sequence"/>
</dbReference>
<dbReference type="GO" id="GO:0046872">
    <property type="term" value="F:metal ion binding"/>
    <property type="evidence" value="ECO:0007669"/>
    <property type="project" value="UniProtKB-KW"/>
</dbReference>
<keyword evidence="2" id="KW-0479">Metal-binding</keyword>
<dbReference type="Pfam" id="PF01546">
    <property type="entry name" value="Peptidase_M20"/>
    <property type="match status" value="1"/>
</dbReference>
<dbReference type="InterPro" id="IPR002933">
    <property type="entry name" value="Peptidase_M20"/>
</dbReference>
<dbReference type="PANTHER" id="PTHR43808:SF17">
    <property type="entry name" value="PEPTIDASE M20"/>
    <property type="match status" value="1"/>
</dbReference>
<name>A0A412G176_9FIRM</name>
<comment type="caution">
    <text evidence="6">The sequence shown here is derived from an EMBL/GenBank/DDBJ whole genome shotgun (WGS) entry which is preliminary data.</text>
</comment>
<evidence type="ECO:0000256" key="4">
    <source>
        <dbReference type="ARBA" id="ARBA00022833"/>
    </source>
</evidence>
<dbReference type="InterPro" id="IPR001261">
    <property type="entry name" value="ArgE/DapE_CS"/>
</dbReference>
<dbReference type="SUPFAM" id="SSF53187">
    <property type="entry name" value="Zn-dependent exopeptidases"/>
    <property type="match status" value="1"/>
</dbReference>
<protein>
    <submittedName>
        <fullName evidence="6">M20/M25/M40 family metallo-hydrolase</fullName>
    </submittedName>
</protein>
<evidence type="ECO:0000313" key="6">
    <source>
        <dbReference type="EMBL" id="RGR74163.1"/>
    </source>
</evidence>
<dbReference type="Gene3D" id="3.40.630.10">
    <property type="entry name" value="Zn peptidases"/>
    <property type="match status" value="1"/>
</dbReference>
<dbReference type="InterPro" id="IPR011650">
    <property type="entry name" value="Peptidase_M20_dimer"/>
</dbReference>
<proteinExistence type="predicted"/>
<dbReference type="GO" id="GO:0016787">
    <property type="term" value="F:hydrolase activity"/>
    <property type="evidence" value="ECO:0007669"/>
    <property type="project" value="UniProtKB-KW"/>
</dbReference>
<dbReference type="InterPro" id="IPR036264">
    <property type="entry name" value="Bact_exopeptidase_dim_dom"/>
</dbReference>
<evidence type="ECO:0000259" key="5">
    <source>
        <dbReference type="Pfam" id="PF07687"/>
    </source>
</evidence>
<dbReference type="EMBL" id="QRUP01000009">
    <property type="protein sequence ID" value="RGR74163.1"/>
    <property type="molecule type" value="Genomic_DNA"/>
</dbReference>
<keyword evidence="7" id="KW-1185">Reference proteome</keyword>
<gene>
    <name evidence="6" type="ORF">DWY25_08790</name>
</gene>
<reference evidence="6 7" key="1">
    <citation type="submission" date="2018-08" db="EMBL/GenBank/DDBJ databases">
        <title>A genome reference for cultivated species of the human gut microbiota.</title>
        <authorList>
            <person name="Zou Y."/>
            <person name="Xue W."/>
            <person name="Luo G."/>
        </authorList>
    </citation>
    <scope>NUCLEOTIDE SEQUENCE [LARGE SCALE GENOMIC DNA]</scope>
    <source>
        <strain evidence="6 7">AF24-29</strain>
    </source>
</reference>
<dbReference type="GeneID" id="83015499"/>
<dbReference type="AlphaFoldDB" id="A0A412G176"/>
<dbReference type="SUPFAM" id="SSF55031">
    <property type="entry name" value="Bacterial exopeptidase dimerisation domain"/>
    <property type="match status" value="1"/>
</dbReference>
<sequence>MIWNEALEQYVSDHQDEVVELIRTLVAIPAFSNHEQARAEYCAKWFRDVGAEDVKIDEASNVIVTLGDVQAGKAVAFMAHLDTVFPDETGFELVEEDGWLKAPGVGDDTANVALLMVITRYLLEQKCPPKQGVLIVLNAGEEGLGNLKGCRRLMQDYTDKLSEVYSFDGSYKGYVNKAVGSVRYRVEVKTEGGHSYGAFGNRNAIRVLASLIDALYSVKVPQGGKTTYNVGTIEGGTSVNTIAQQASMLFEFRSDVREHLDQLRGMFDSLIDAYRKMGVEVNVEILGERPCMGEIDQEKQRAIEKKVEDLIERRIGVRPEGHSGSTDCNIPFSLGINSLCFGGYLGEGAHTREEKIEKASLLPGLGVMMEFVLDYFL</sequence>
<dbReference type="PROSITE" id="PS00758">
    <property type="entry name" value="ARGE_DAPE_CPG2_1"/>
    <property type="match status" value="1"/>
</dbReference>
<feature type="domain" description="Peptidase M20 dimerisation" evidence="5">
    <location>
        <begin position="180"/>
        <end position="272"/>
    </location>
</feature>
<dbReference type="InterPro" id="IPR050072">
    <property type="entry name" value="Peptidase_M20A"/>
</dbReference>
<dbReference type="Pfam" id="PF07687">
    <property type="entry name" value="M20_dimer"/>
    <property type="match status" value="1"/>
</dbReference>
<keyword evidence="4" id="KW-0862">Zinc</keyword>
<keyword evidence="3 6" id="KW-0378">Hydrolase</keyword>
<comment type="cofactor">
    <cofactor evidence="1">
        <name>Zn(2+)</name>
        <dbReference type="ChEBI" id="CHEBI:29105"/>
    </cofactor>
</comment>
<dbReference type="PANTHER" id="PTHR43808">
    <property type="entry name" value="ACETYLORNITHINE DEACETYLASE"/>
    <property type="match status" value="1"/>
</dbReference>
<evidence type="ECO:0000256" key="3">
    <source>
        <dbReference type="ARBA" id="ARBA00022801"/>
    </source>
</evidence>
<evidence type="ECO:0000256" key="2">
    <source>
        <dbReference type="ARBA" id="ARBA00022723"/>
    </source>
</evidence>
<dbReference type="Gene3D" id="3.30.70.360">
    <property type="match status" value="1"/>
</dbReference>